<evidence type="ECO:0000313" key="3">
    <source>
        <dbReference type="Proteomes" id="UP000314294"/>
    </source>
</evidence>
<dbReference type="Proteomes" id="UP000314294">
    <property type="component" value="Unassembled WGS sequence"/>
</dbReference>
<dbReference type="AlphaFoldDB" id="A0A4Z2G7A9"/>
<reference evidence="2 3" key="1">
    <citation type="submission" date="2019-03" db="EMBL/GenBank/DDBJ databases">
        <title>First draft genome of Liparis tanakae, snailfish: a comprehensive survey of snailfish specific genes.</title>
        <authorList>
            <person name="Kim W."/>
            <person name="Song I."/>
            <person name="Jeong J.-H."/>
            <person name="Kim D."/>
            <person name="Kim S."/>
            <person name="Ryu S."/>
            <person name="Song J.Y."/>
            <person name="Lee S.K."/>
        </authorList>
    </citation>
    <scope>NUCLEOTIDE SEQUENCE [LARGE SCALE GENOMIC DNA]</scope>
    <source>
        <tissue evidence="2">Muscle</tissue>
    </source>
</reference>
<proteinExistence type="predicted"/>
<dbReference type="GO" id="GO:0061617">
    <property type="term" value="C:MICOS complex"/>
    <property type="evidence" value="ECO:0007669"/>
    <property type="project" value="TreeGrafter"/>
</dbReference>
<feature type="compositionally biased region" description="Basic and acidic residues" evidence="1">
    <location>
        <begin position="61"/>
        <end position="70"/>
    </location>
</feature>
<dbReference type="PANTHER" id="PTHR21588:SF23">
    <property type="entry name" value="MICOS COMPLEX SUBUNIT MIC19 ISOFORM X1"/>
    <property type="match status" value="1"/>
</dbReference>
<evidence type="ECO:0000256" key="1">
    <source>
        <dbReference type="SAM" id="MobiDB-lite"/>
    </source>
</evidence>
<gene>
    <name evidence="2" type="primary">CHCHD3_0</name>
    <name evidence="2" type="ORF">EYF80_040411</name>
</gene>
<protein>
    <submittedName>
        <fullName evidence="2">MICOS complex subunit MIC19</fullName>
    </submittedName>
</protein>
<accession>A0A4Z2G7A9</accession>
<evidence type="ECO:0000313" key="2">
    <source>
        <dbReference type="EMBL" id="TNN49399.1"/>
    </source>
</evidence>
<dbReference type="GO" id="GO:0007007">
    <property type="term" value="P:inner mitochondrial membrane organization"/>
    <property type="evidence" value="ECO:0007669"/>
    <property type="project" value="TreeGrafter"/>
</dbReference>
<feature type="region of interest" description="Disordered" evidence="1">
    <location>
        <begin position="102"/>
        <end position="129"/>
    </location>
</feature>
<keyword evidence="3" id="KW-1185">Reference proteome</keyword>
<dbReference type="EMBL" id="SRLO01000658">
    <property type="protein sequence ID" value="TNN49399.1"/>
    <property type="molecule type" value="Genomic_DNA"/>
</dbReference>
<dbReference type="PANTHER" id="PTHR21588">
    <property type="entry name" value="COILED-COIL-HELIX-COILED-COIL-HELIX DOMAIN CONTAINING 6"/>
    <property type="match status" value="1"/>
</dbReference>
<sequence length="129" mass="13900">MAREPERYEASPVCADLQGQILACYKDNVGKTLNCSNIAALYLQCVNNTKQIQSSEAASGDARRMAEHGKSRVRPRRPAGSSPSAPVGEALALSLSAACHLSPDEQREAPNGSSGHRDSIRRSYWAESN</sequence>
<dbReference type="InterPro" id="IPR052632">
    <property type="entry name" value="MICOS_subunit_Mic19"/>
</dbReference>
<comment type="caution">
    <text evidence="2">The sequence shown here is derived from an EMBL/GenBank/DDBJ whole genome shotgun (WGS) entry which is preliminary data.</text>
</comment>
<feature type="region of interest" description="Disordered" evidence="1">
    <location>
        <begin position="53"/>
        <end position="87"/>
    </location>
</feature>
<organism evidence="2 3">
    <name type="scientific">Liparis tanakae</name>
    <name type="common">Tanaka's snailfish</name>
    <dbReference type="NCBI Taxonomy" id="230148"/>
    <lineage>
        <taxon>Eukaryota</taxon>
        <taxon>Metazoa</taxon>
        <taxon>Chordata</taxon>
        <taxon>Craniata</taxon>
        <taxon>Vertebrata</taxon>
        <taxon>Euteleostomi</taxon>
        <taxon>Actinopterygii</taxon>
        <taxon>Neopterygii</taxon>
        <taxon>Teleostei</taxon>
        <taxon>Neoteleostei</taxon>
        <taxon>Acanthomorphata</taxon>
        <taxon>Eupercaria</taxon>
        <taxon>Perciformes</taxon>
        <taxon>Cottioidei</taxon>
        <taxon>Cottales</taxon>
        <taxon>Liparidae</taxon>
        <taxon>Liparis</taxon>
    </lineage>
</organism>
<feature type="compositionally biased region" description="Low complexity" evidence="1">
    <location>
        <begin position="78"/>
        <end position="87"/>
    </location>
</feature>
<name>A0A4Z2G7A9_9TELE</name>
<dbReference type="OrthoDB" id="9944291at2759"/>